<dbReference type="InterPro" id="IPR028098">
    <property type="entry name" value="Glyco_trans_4-like_N"/>
</dbReference>
<dbReference type="Gene3D" id="3.40.50.2000">
    <property type="entry name" value="Glycogen Phosphorylase B"/>
    <property type="match status" value="2"/>
</dbReference>
<name>A0A5M6CR52_9BACT</name>
<dbReference type="EMBL" id="VWSH01000001">
    <property type="protein sequence ID" value="KAA5536860.1"/>
    <property type="molecule type" value="Genomic_DNA"/>
</dbReference>
<evidence type="ECO:0000256" key="1">
    <source>
        <dbReference type="ARBA" id="ARBA00022676"/>
    </source>
</evidence>
<evidence type="ECO:0000313" key="5">
    <source>
        <dbReference type="EMBL" id="KAA5536860.1"/>
    </source>
</evidence>
<dbReference type="Pfam" id="PF00534">
    <property type="entry name" value="Glycos_transf_1"/>
    <property type="match status" value="1"/>
</dbReference>
<feature type="domain" description="Glycosyltransferase subfamily 4-like N-terminal" evidence="4">
    <location>
        <begin position="14"/>
        <end position="164"/>
    </location>
</feature>
<dbReference type="PANTHER" id="PTHR12526:SF510">
    <property type="entry name" value="D-INOSITOL 3-PHOSPHATE GLYCOSYLTRANSFERASE"/>
    <property type="match status" value="1"/>
</dbReference>
<dbReference type="PANTHER" id="PTHR12526">
    <property type="entry name" value="GLYCOSYLTRANSFERASE"/>
    <property type="match status" value="1"/>
</dbReference>
<evidence type="ECO:0000259" key="3">
    <source>
        <dbReference type="Pfam" id="PF00534"/>
    </source>
</evidence>
<keyword evidence="1" id="KW-0328">Glycosyltransferase</keyword>
<dbReference type="Proteomes" id="UP000323632">
    <property type="component" value="Unassembled WGS sequence"/>
</dbReference>
<keyword evidence="2 5" id="KW-0808">Transferase</keyword>
<dbReference type="InterPro" id="IPR001296">
    <property type="entry name" value="Glyco_trans_1"/>
</dbReference>
<dbReference type="SUPFAM" id="SSF53756">
    <property type="entry name" value="UDP-Glycosyltransferase/glycogen phosphorylase"/>
    <property type="match status" value="1"/>
</dbReference>
<dbReference type="Pfam" id="PF13439">
    <property type="entry name" value="Glyco_transf_4"/>
    <property type="match status" value="1"/>
</dbReference>
<keyword evidence="6" id="KW-1185">Reference proteome</keyword>
<dbReference type="AlphaFoldDB" id="A0A5M6CR52"/>
<protein>
    <submittedName>
        <fullName evidence="5">Glycosyltransferase</fullName>
    </submittedName>
</protein>
<proteinExistence type="predicted"/>
<evidence type="ECO:0000256" key="2">
    <source>
        <dbReference type="ARBA" id="ARBA00022679"/>
    </source>
</evidence>
<sequence length="376" mass="43212">MKIIIIGTAYPFKGGLASFNERLAYALLEQGHEVKIITFTLQYPGFLFPGKSQYSTEAAPKDLKIQQSLSSVNPLTWIKTAQILKREKADLILIKFWLPFMGPSFGKVLRGAKQNKHTKVISILDNVIPHEKRAGDAAFTKYFLKPVDAFISMSHQVMDDLRTFEKNKPALFSPHPVYDNYGDLMDKQVAREKLQIANEGRYILFFGYIRKYKGLDILLEAMADPRMKQENIKLIVAGEYYGDKDYYDEIINRLGIQDRLHLFTDFIPNEEVRNYFSAADVVVQPYRTATQSGISQIAYHFEKPMIVTNVGGLPEIVPDNKVGFVTDVDKNAIADAIIKFYKENKASDFSENIKEEKKRYSWHYFTDNILKLFKDI</sequence>
<evidence type="ECO:0000313" key="6">
    <source>
        <dbReference type="Proteomes" id="UP000323632"/>
    </source>
</evidence>
<dbReference type="RefSeq" id="WP_150031437.1">
    <property type="nucleotide sequence ID" value="NZ_VWSH01000001.1"/>
</dbReference>
<evidence type="ECO:0000259" key="4">
    <source>
        <dbReference type="Pfam" id="PF13439"/>
    </source>
</evidence>
<feature type="domain" description="Glycosyl transferase family 1" evidence="3">
    <location>
        <begin position="187"/>
        <end position="355"/>
    </location>
</feature>
<organism evidence="5 6">
    <name type="scientific">Taibaiella lutea</name>
    <dbReference type="NCBI Taxonomy" id="2608001"/>
    <lineage>
        <taxon>Bacteria</taxon>
        <taxon>Pseudomonadati</taxon>
        <taxon>Bacteroidota</taxon>
        <taxon>Chitinophagia</taxon>
        <taxon>Chitinophagales</taxon>
        <taxon>Chitinophagaceae</taxon>
        <taxon>Taibaiella</taxon>
    </lineage>
</organism>
<accession>A0A5M6CR52</accession>
<comment type="caution">
    <text evidence="5">The sequence shown here is derived from an EMBL/GenBank/DDBJ whole genome shotgun (WGS) entry which is preliminary data.</text>
</comment>
<gene>
    <name evidence="5" type="ORF">F0919_04085</name>
</gene>
<dbReference type="GO" id="GO:0016757">
    <property type="term" value="F:glycosyltransferase activity"/>
    <property type="evidence" value="ECO:0007669"/>
    <property type="project" value="UniProtKB-KW"/>
</dbReference>
<reference evidence="5 6" key="1">
    <citation type="submission" date="2019-09" db="EMBL/GenBank/DDBJ databases">
        <title>Genome sequence and assembly of Taibaiella sp.</title>
        <authorList>
            <person name="Chhetri G."/>
        </authorList>
    </citation>
    <scope>NUCLEOTIDE SEQUENCE [LARGE SCALE GENOMIC DNA]</scope>
    <source>
        <strain evidence="5 6">KVB11</strain>
    </source>
</reference>